<organism evidence="2 3">
    <name type="scientific">Hyphococcus luteus</name>
    <dbReference type="NCBI Taxonomy" id="2058213"/>
    <lineage>
        <taxon>Bacteria</taxon>
        <taxon>Pseudomonadati</taxon>
        <taxon>Pseudomonadota</taxon>
        <taxon>Alphaproteobacteria</taxon>
        <taxon>Parvularculales</taxon>
        <taxon>Parvularculaceae</taxon>
        <taxon>Hyphococcus</taxon>
    </lineage>
</organism>
<comment type="caution">
    <text evidence="2">The sequence shown here is derived from an EMBL/GenBank/DDBJ whole genome shotgun (WGS) entry which is preliminary data.</text>
</comment>
<sequence>MKKLFGLCALLAAASAALSPAQADFSAFSKGPVFEDFGPVADVDADFEIPEGTEFKIVYDTNKGAAPGQLNKTLVTAARFFNMHARAGVPEENIALAIVVHGKAVQDLTGDAHYAEAMGGENANAPLLAALMEKNVRVIVCGQSAAYYGVTKEDLLPGVEMAISAMTVHSVLQNQGYTLNPF</sequence>
<dbReference type="EMBL" id="PJCH01000005">
    <property type="protein sequence ID" value="PQA88734.1"/>
    <property type="molecule type" value="Genomic_DNA"/>
</dbReference>
<dbReference type="PANTHER" id="PTHR37691">
    <property type="entry name" value="BLR3518 PROTEIN"/>
    <property type="match status" value="1"/>
</dbReference>
<dbReference type="InterPro" id="IPR027396">
    <property type="entry name" value="DsrEFH-like"/>
</dbReference>
<accession>A0A2S7K897</accession>
<evidence type="ECO:0000256" key="1">
    <source>
        <dbReference type="SAM" id="SignalP"/>
    </source>
</evidence>
<dbReference type="RefSeq" id="WP_104829973.1">
    <property type="nucleotide sequence ID" value="NZ_PJCH01000005.1"/>
</dbReference>
<dbReference type="PANTHER" id="PTHR37691:SF1">
    <property type="entry name" value="BLR3518 PROTEIN"/>
    <property type="match status" value="1"/>
</dbReference>
<dbReference type="Pfam" id="PF02635">
    <property type="entry name" value="DsrE"/>
    <property type="match status" value="1"/>
</dbReference>
<feature type="signal peptide" evidence="1">
    <location>
        <begin position="1"/>
        <end position="23"/>
    </location>
</feature>
<proteinExistence type="predicted"/>
<protein>
    <submittedName>
        <fullName evidence="2">Uncharacterized protein</fullName>
    </submittedName>
</protein>
<name>A0A2S7K897_9PROT</name>
<dbReference type="Gene3D" id="3.40.1260.10">
    <property type="entry name" value="DsrEFH-like"/>
    <property type="match status" value="1"/>
</dbReference>
<dbReference type="InterPro" id="IPR003787">
    <property type="entry name" value="Sulphur_relay_DsrE/F-like"/>
</dbReference>
<gene>
    <name evidence="2" type="ORF">CW354_10715</name>
</gene>
<keyword evidence="3" id="KW-1185">Reference proteome</keyword>
<dbReference type="AlphaFoldDB" id="A0A2S7K897"/>
<dbReference type="SUPFAM" id="SSF75169">
    <property type="entry name" value="DsrEFH-like"/>
    <property type="match status" value="1"/>
</dbReference>
<dbReference type="Proteomes" id="UP000239504">
    <property type="component" value="Unassembled WGS sequence"/>
</dbReference>
<evidence type="ECO:0000313" key="2">
    <source>
        <dbReference type="EMBL" id="PQA88734.1"/>
    </source>
</evidence>
<reference evidence="2 3" key="1">
    <citation type="submission" date="2017-12" db="EMBL/GenBank/DDBJ databases">
        <authorList>
            <person name="Hurst M.R.H."/>
        </authorList>
    </citation>
    <scope>NUCLEOTIDE SEQUENCE [LARGE SCALE GENOMIC DNA]</scope>
    <source>
        <strain evidence="2 3">SY-3-19</strain>
    </source>
</reference>
<dbReference type="OrthoDB" id="7206705at2"/>
<feature type="chain" id="PRO_5015510420" evidence="1">
    <location>
        <begin position="24"/>
        <end position="182"/>
    </location>
</feature>
<keyword evidence="1" id="KW-0732">Signal</keyword>
<evidence type="ECO:0000313" key="3">
    <source>
        <dbReference type="Proteomes" id="UP000239504"/>
    </source>
</evidence>